<reference evidence="1 2" key="1">
    <citation type="submission" date="2019-05" db="EMBL/GenBank/DDBJ databases">
        <title>Mikania micrantha, genome provides insights into the molecular mechanism of rapid growth.</title>
        <authorList>
            <person name="Liu B."/>
        </authorList>
    </citation>
    <scope>NUCLEOTIDE SEQUENCE [LARGE SCALE GENOMIC DNA]</scope>
    <source>
        <strain evidence="1">NLD-2019</strain>
        <tissue evidence="1">Leaf</tissue>
    </source>
</reference>
<accession>A0A5N6PZX7</accession>
<proteinExistence type="predicted"/>
<keyword evidence="2" id="KW-1185">Reference proteome</keyword>
<dbReference type="EMBL" id="SZYD01000001">
    <property type="protein sequence ID" value="KAD7477346.1"/>
    <property type="molecule type" value="Genomic_DNA"/>
</dbReference>
<dbReference type="Proteomes" id="UP000326396">
    <property type="component" value="Linkage Group LG1"/>
</dbReference>
<dbReference type="AlphaFoldDB" id="A0A5N6PZX7"/>
<evidence type="ECO:0008006" key="3">
    <source>
        <dbReference type="Google" id="ProtNLM"/>
    </source>
</evidence>
<protein>
    <recommendedName>
        <fullName evidence="3">GAG-pre-integrase domain-containing protein</fullName>
    </recommendedName>
</protein>
<name>A0A5N6PZX7_9ASTR</name>
<gene>
    <name evidence="1" type="ORF">E3N88_00482</name>
</gene>
<sequence length="197" mass="21754">MTLSIPLIGLVDEDVANHTEDEEIKAEVPEVVHMVADLGSFRTNLASRHIHNGHGSSSSFNGYDALNPSDLSSAFNTMQLNYIDPNLVTDTGAEQHVTVICDFQLFFSGKISRTIPREGSGARSQKTVQARVVYESVIKETKSRSLGFSLKDLTTGRLLSRHNSTGTLYPMTQPELPSQACFLATTFLHWHERLGHP</sequence>
<organism evidence="1 2">
    <name type="scientific">Mikania micrantha</name>
    <name type="common">bitter vine</name>
    <dbReference type="NCBI Taxonomy" id="192012"/>
    <lineage>
        <taxon>Eukaryota</taxon>
        <taxon>Viridiplantae</taxon>
        <taxon>Streptophyta</taxon>
        <taxon>Embryophyta</taxon>
        <taxon>Tracheophyta</taxon>
        <taxon>Spermatophyta</taxon>
        <taxon>Magnoliopsida</taxon>
        <taxon>eudicotyledons</taxon>
        <taxon>Gunneridae</taxon>
        <taxon>Pentapetalae</taxon>
        <taxon>asterids</taxon>
        <taxon>campanulids</taxon>
        <taxon>Asterales</taxon>
        <taxon>Asteraceae</taxon>
        <taxon>Asteroideae</taxon>
        <taxon>Heliantheae alliance</taxon>
        <taxon>Eupatorieae</taxon>
        <taxon>Mikania</taxon>
    </lineage>
</organism>
<evidence type="ECO:0000313" key="1">
    <source>
        <dbReference type="EMBL" id="KAD7477346.1"/>
    </source>
</evidence>
<comment type="caution">
    <text evidence="1">The sequence shown here is derived from an EMBL/GenBank/DDBJ whole genome shotgun (WGS) entry which is preliminary data.</text>
</comment>
<evidence type="ECO:0000313" key="2">
    <source>
        <dbReference type="Proteomes" id="UP000326396"/>
    </source>
</evidence>